<accession>A0A445MH29</accession>
<protein>
    <submittedName>
        <fullName evidence="2">Uncharacterized protein</fullName>
    </submittedName>
</protein>
<evidence type="ECO:0000313" key="2">
    <source>
        <dbReference type="EMBL" id="RZR73550.1"/>
    </source>
</evidence>
<dbReference type="AlphaFoldDB" id="A0A445MH29"/>
<reference evidence="2" key="1">
    <citation type="journal article" date="2018" name="Data Brief">
        <title>Genome sequence data from 17 accessions of Ensete ventricosum, a staple food crop for millions in Ethiopia.</title>
        <authorList>
            <person name="Yemataw Z."/>
            <person name="Muzemil S."/>
            <person name="Ambachew D."/>
            <person name="Tripathi L."/>
            <person name="Tesfaye K."/>
            <person name="Chala A."/>
            <person name="Farbos A."/>
            <person name="O'Neill P."/>
            <person name="Moore K."/>
            <person name="Grant M."/>
            <person name="Studholme D.J."/>
        </authorList>
    </citation>
    <scope>NUCLEOTIDE SEQUENCE [LARGE SCALE GENOMIC DNA]</scope>
    <source>
        <tissue evidence="2">Leaf</tissue>
    </source>
</reference>
<dbReference type="EMBL" id="KV875949">
    <property type="protein sequence ID" value="RZR73550.1"/>
    <property type="molecule type" value="Genomic_DNA"/>
</dbReference>
<feature type="region of interest" description="Disordered" evidence="1">
    <location>
        <begin position="31"/>
        <end position="60"/>
    </location>
</feature>
<proteinExistence type="predicted"/>
<dbReference type="Proteomes" id="UP000290560">
    <property type="component" value="Unassembled WGS sequence"/>
</dbReference>
<gene>
    <name evidence="2" type="ORF">BHM03_00025505</name>
</gene>
<sequence length="98" mass="10796">MYTNRMTRTNMSIVVRDKPNATEYRMVKHDNAAEPGAGAGDGVHRSESQEPGGGSAAALHQGRQAIGLHYSSVQPRSYRSMTMSMILIRFGSERKADR</sequence>
<evidence type="ECO:0000256" key="1">
    <source>
        <dbReference type="SAM" id="MobiDB-lite"/>
    </source>
</evidence>
<organism evidence="2">
    <name type="scientific">Ensete ventricosum</name>
    <name type="common">Abyssinian banana</name>
    <name type="synonym">Musa ensete</name>
    <dbReference type="NCBI Taxonomy" id="4639"/>
    <lineage>
        <taxon>Eukaryota</taxon>
        <taxon>Viridiplantae</taxon>
        <taxon>Streptophyta</taxon>
        <taxon>Embryophyta</taxon>
        <taxon>Tracheophyta</taxon>
        <taxon>Spermatophyta</taxon>
        <taxon>Magnoliopsida</taxon>
        <taxon>Liliopsida</taxon>
        <taxon>Zingiberales</taxon>
        <taxon>Musaceae</taxon>
        <taxon>Ensete</taxon>
    </lineage>
</organism>
<name>A0A445MH29_ENSVE</name>